<feature type="compositionally biased region" description="Basic and acidic residues" evidence="1">
    <location>
        <begin position="84"/>
        <end position="95"/>
    </location>
</feature>
<accession>X0R749</accession>
<organism evidence="2 3">
    <name type="scientific">Rhodococcus wratislaviensis NBRC 100605</name>
    <dbReference type="NCBI Taxonomy" id="1219028"/>
    <lineage>
        <taxon>Bacteria</taxon>
        <taxon>Bacillati</taxon>
        <taxon>Actinomycetota</taxon>
        <taxon>Actinomycetes</taxon>
        <taxon>Mycobacteriales</taxon>
        <taxon>Nocardiaceae</taxon>
        <taxon>Rhodococcus</taxon>
    </lineage>
</organism>
<feature type="region of interest" description="Disordered" evidence="1">
    <location>
        <begin position="70"/>
        <end position="95"/>
    </location>
</feature>
<dbReference type="EMBL" id="BAWF01000033">
    <property type="protein sequence ID" value="GAF46790.1"/>
    <property type="molecule type" value="Genomic_DNA"/>
</dbReference>
<sequence length="121" mass="12986">MGRAGSTGGSIIASPQCTDGFTCKRTLKTVISAPGVWVRDDEGAIGLTHHQAETHHCHCSVGANVLNCKPADPEPNGSSTRTTENLEARMRACRPDRYRGADPVLERLRIRTGDRQTTAAS</sequence>
<evidence type="ECO:0000256" key="1">
    <source>
        <dbReference type="SAM" id="MobiDB-lite"/>
    </source>
</evidence>
<dbReference type="Proteomes" id="UP000019491">
    <property type="component" value="Unassembled WGS sequence"/>
</dbReference>
<name>X0R749_RHOWR</name>
<keyword evidence="3" id="KW-1185">Reference proteome</keyword>
<evidence type="ECO:0000313" key="2">
    <source>
        <dbReference type="EMBL" id="GAF46790.1"/>
    </source>
</evidence>
<comment type="caution">
    <text evidence="2">The sequence shown here is derived from an EMBL/GenBank/DDBJ whole genome shotgun (WGS) entry which is preliminary data.</text>
</comment>
<dbReference type="AlphaFoldDB" id="X0R749"/>
<proteinExistence type="predicted"/>
<evidence type="ECO:0000313" key="3">
    <source>
        <dbReference type="Proteomes" id="UP000019491"/>
    </source>
</evidence>
<reference evidence="2 3" key="1">
    <citation type="submission" date="2014-02" db="EMBL/GenBank/DDBJ databases">
        <title>Whole genome shotgun sequence of Rhodococcus wratislaviensis NBRC 100605.</title>
        <authorList>
            <person name="Hosoyama A."/>
            <person name="Tsuchikane K."/>
            <person name="Yoshida I."/>
            <person name="Ohji S."/>
            <person name="Ichikawa N."/>
            <person name="Yamazoe A."/>
            <person name="Fujita N."/>
        </authorList>
    </citation>
    <scope>NUCLEOTIDE SEQUENCE [LARGE SCALE GENOMIC DNA]</scope>
    <source>
        <strain evidence="2 3">NBRC 100605</strain>
    </source>
</reference>
<protein>
    <submittedName>
        <fullName evidence="2">Uncharacterized protein</fullName>
    </submittedName>
</protein>
<gene>
    <name evidence="2" type="ORF">RW1_033_00860</name>
</gene>